<organism evidence="1 2">
    <name type="scientific">Leucogyrophana mollusca</name>
    <dbReference type="NCBI Taxonomy" id="85980"/>
    <lineage>
        <taxon>Eukaryota</taxon>
        <taxon>Fungi</taxon>
        <taxon>Dikarya</taxon>
        <taxon>Basidiomycota</taxon>
        <taxon>Agaricomycotina</taxon>
        <taxon>Agaricomycetes</taxon>
        <taxon>Agaricomycetidae</taxon>
        <taxon>Boletales</taxon>
        <taxon>Boletales incertae sedis</taxon>
        <taxon>Leucogyrophana</taxon>
    </lineage>
</organism>
<name>A0ACB8BGE6_9AGAM</name>
<evidence type="ECO:0000313" key="2">
    <source>
        <dbReference type="Proteomes" id="UP000790709"/>
    </source>
</evidence>
<accession>A0ACB8BGE6</accession>
<dbReference type="Proteomes" id="UP000790709">
    <property type="component" value="Unassembled WGS sequence"/>
</dbReference>
<protein>
    <submittedName>
        <fullName evidence="1">Uncharacterized protein</fullName>
    </submittedName>
</protein>
<sequence length="371" mass="41448">MGKVTTFCILSGCTPEIPSTLPHIFEYSPSQLQPGPLVLEALRVILDEDERRGQEDITVIGAIHADGEPFSDDPDGFGEDEVEAVADSDIRSISHCTMGETWDMGDVESRYTGQSYRISYGCCMMVQSASLAIMPLATNGRLTPQRLWRLAMRQGLGFPTDSYGLYDVDYGEVDKEREQFPACIPGLSDEYVIALEALGDLDAIQRTIIHDGKFWIWMTPDRFPLEPTSHDIPLSLITLASAKAISKIELLPLELLTHLSVCTTLPALFALASASQTLRTRILGCDAIARSWIQMNAPWYIPVPSSVHELDQTYTTKNKQARWDVWGESEMAVNMNWAYLRRCLNSGSMRNRGRIWKVIQNIERVADQAGV</sequence>
<dbReference type="EMBL" id="MU266416">
    <property type="protein sequence ID" value="KAH7924779.1"/>
    <property type="molecule type" value="Genomic_DNA"/>
</dbReference>
<proteinExistence type="predicted"/>
<keyword evidence="2" id="KW-1185">Reference proteome</keyword>
<evidence type="ECO:0000313" key="1">
    <source>
        <dbReference type="EMBL" id="KAH7924779.1"/>
    </source>
</evidence>
<gene>
    <name evidence="1" type="ORF">BV22DRAFT_1112632</name>
</gene>
<reference evidence="1" key="1">
    <citation type="journal article" date="2021" name="New Phytol.">
        <title>Evolutionary innovations through gain and loss of genes in the ectomycorrhizal Boletales.</title>
        <authorList>
            <person name="Wu G."/>
            <person name="Miyauchi S."/>
            <person name="Morin E."/>
            <person name="Kuo A."/>
            <person name="Drula E."/>
            <person name="Varga T."/>
            <person name="Kohler A."/>
            <person name="Feng B."/>
            <person name="Cao Y."/>
            <person name="Lipzen A."/>
            <person name="Daum C."/>
            <person name="Hundley H."/>
            <person name="Pangilinan J."/>
            <person name="Johnson J."/>
            <person name="Barry K."/>
            <person name="LaButti K."/>
            <person name="Ng V."/>
            <person name="Ahrendt S."/>
            <person name="Min B."/>
            <person name="Choi I.G."/>
            <person name="Park H."/>
            <person name="Plett J.M."/>
            <person name="Magnuson J."/>
            <person name="Spatafora J.W."/>
            <person name="Nagy L.G."/>
            <person name="Henrissat B."/>
            <person name="Grigoriev I.V."/>
            <person name="Yang Z.L."/>
            <person name="Xu J."/>
            <person name="Martin F.M."/>
        </authorList>
    </citation>
    <scope>NUCLEOTIDE SEQUENCE</scope>
    <source>
        <strain evidence="1">KUC20120723A-06</strain>
    </source>
</reference>
<comment type="caution">
    <text evidence="1">The sequence shown here is derived from an EMBL/GenBank/DDBJ whole genome shotgun (WGS) entry which is preliminary data.</text>
</comment>